<keyword evidence="3" id="KW-1185">Reference proteome</keyword>
<dbReference type="Proteomes" id="UP001484239">
    <property type="component" value="Unassembled WGS sequence"/>
</dbReference>
<dbReference type="InterPro" id="IPR019236">
    <property type="entry name" value="APP1_cat"/>
</dbReference>
<organism evidence="2 3">
    <name type="scientific">Gaopeijia maritima</name>
    <dbReference type="NCBI Taxonomy" id="3119007"/>
    <lineage>
        <taxon>Bacteria</taxon>
        <taxon>Pseudomonadati</taxon>
        <taxon>Gemmatimonadota</taxon>
        <taxon>Longimicrobiia</taxon>
        <taxon>Gaopeijiales</taxon>
        <taxon>Gaopeijiaceae</taxon>
        <taxon>Gaopeijia</taxon>
    </lineage>
</organism>
<proteinExistence type="predicted"/>
<dbReference type="PANTHER" id="PTHR28208:SF3">
    <property type="entry name" value="PHOSPHATIDATE PHOSPHATASE APP1"/>
    <property type="match status" value="1"/>
</dbReference>
<evidence type="ECO:0000259" key="1">
    <source>
        <dbReference type="Pfam" id="PF09949"/>
    </source>
</evidence>
<protein>
    <submittedName>
        <fullName evidence="2">Phosphatase domain-containing protein</fullName>
    </submittedName>
</protein>
<dbReference type="EMBL" id="JBBHLI010000010">
    <property type="protein sequence ID" value="MEK9502347.1"/>
    <property type="molecule type" value="Genomic_DNA"/>
</dbReference>
<comment type="caution">
    <text evidence="2">The sequence shown here is derived from an EMBL/GenBank/DDBJ whole genome shotgun (WGS) entry which is preliminary data.</text>
</comment>
<dbReference type="Pfam" id="PF09949">
    <property type="entry name" value="APP1_cat"/>
    <property type="match status" value="1"/>
</dbReference>
<feature type="domain" description="Phosphatidate phosphatase APP1 catalytic" evidence="1">
    <location>
        <begin position="163"/>
        <end position="317"/>
    </location>
</feature>
<reference evidence="2 3" key="1">
    <citation type="submission" date="2024-02" db="EMBL/GenBank/DDBJ databases">
        <title>A novel Gemmatimonadota bacterium.</title>
        <authorList>
            <person name="Du Z.-J."/>
            <person name="Ye Y.-Q."/>
        </authorList>
    </citation>
    <scope>NUCLEOTIDE SEQUENCE [LARGE SCALE GENOMIC DNA]</scope>
    <source>
        <strain evidence="2 3">DH-20</strain>
    </source>
</reference>
<accession>A0ABU9EC89</accession>
<evidence type="ECO:0000313" key="2">
    <source>
        <dbReference type="EMBL" id="MEK9502347.1"/>
    </source>
</evidence>
<dbReference type="InterPro" id="IPR052935">
    <property type="entry name" value="Mg2+_PAP"/>
</dbReference>
<dbReference type="RefSeq" id="WP_405287371.1">
    <property type="nucleotide sequence ID" value="NZ_JBBHLI010000010.1"/>
</dbReference>
<gene>
    <name evidence="2" type="ORF">WI372_15240</name>
</gene>
<sequence length="392" mass="42925">MGLLRTLSELARDGAVQVEEGLDALKSEVARRVGVESDHLHLQSYRGFGTRERFVMSGRALRGKPLEPADEDQGLWTNVLEAIRRFESDEIPRAPIRAEFGTVERSLTTDEEGYFDLDWRVPEDQVGAEPWQEVTLTLRDPHDADATATATGRVLVPGEDAEFGVISDIDDTVLVTGATSLGSMARLTLLHNARTRLPFEGVAGLYRALEAGSDGARRNPLFYVSSSPWNLYDLLDDFFRHRDLPEGVILLRDLGLTEDHWVKSGHGHKREKIERILELYPHLPFVLIGDSGQEDPEIYRSVVDAYPGRIRAVFIRDASPGTPRASEVAALAEETTRAGTVMALVDDSRAAALLSVDAGLIPPSALETVGLALDLDARRPTAAEALASEVAG</sequence>
<evidence type="ECO:0000313" key="3">
    <source>
        <dbReference type="Proteomes" id="UP001484239"/>
    </source>
</evidence>
<name>A0ABU9EC89_9BACT</name>
<dbReference type="PANTHER" id="PTHR28208">
    <property type="entry name" value="PHOSPHATIDATE PHOSPHATASE APP1"/>
    <property type="match status" value="1"/>
</dbReference>